<reference evidence="2" key="2">
    <citation type="submission" date="2022-06" db="EMBL/GenBank/DDBJ databases">
        <title>Dynamics of rice microbiomes reveals core vertical transmitted seed endophytes.</title>
        <authorList>
            <person name="Liao K."/>
            <person name="Zhang X."/>
        </authorList>
    </citation>
    <scope>NUCLEOTIDE SEQUENCE</scope>
    <source>
        <strain evidence="2">JR3-14</strain>
    </source>
</reference>
<evidence type="ECO:0000313" key="2">
    <source>
        <dbReference type="EMBL" id="UYK89010.1"/>
    </source>
</evidence>
<gene>
    <name evidence="2" type="ORF">NG824_00640</name>
    <name evidence="1" type="ORF">XsacCFBP4641_19560</name>
</gene>
<reference evidence="1 3" key="1">
    <citation type="submission" date="2016-08" db="EMBL/GenBank/DDBJ databases">
        <authorList>
            <person name="Seilhamer J.J."/>
        </authorList>
    </citation>
    <scope>NUCLEOTIDE SEQUENCE [LARGE SCALE GENOMIC DNA]</scope>
    <source>
        <strain evidence="1 3">CFBP4641</strain>
    </source>
</reference>
<dbReference type="RefSeq" id="WP_010341478.1">
    <property type="nucleotide sequence ID" value="NZ_CP010409.1"/>
</dbReference>
<dbReference type="HOGENOM" id="CLU_138611_0_0_6"/>
<dbReference type="EMBL" id="CP099534">
    <property type="protein sequence ID" value="UYK89010.1"/>
    <property type="molecule type" value="Genomic_DNA"/>
</dbReference>
<dbReference type="AlphaFoldDB" id="A0A0A8DXA7"/>
<dbReference type="Proteomes" id="UP001164392">
    <property type="component" value="Chromosome"/>
</dbReference>
<dbReference type="EMBL" id="MDEK01000023">
    <property type="protein sequence ID" value="PPU80032.1"/>
    <property type="molecule type" value="Genomic_DNA"/>
</dbReference>
<dbReference type="PROSITE" id="PS51257">
    <property type="entry name" value="PROKAR_LIPOPROTEIN"/>
    <property type="match status" value="1"/>
</dbReference>
<dbReference type="KEGG" id="xsa:SB85_13270"/>
<sequence>MTKWMGAALAAAMLVTGCARVEGEKFVGHWVNVESKDDTIDIERNGESFMVRNTTPRFFTRKPKTESYPAIYKDGVLQVTNDGETVNFAIDEADGHLNTGSDEYQRVPAK</sequence>
<proteinExistence type="predicted"/>
<protein>
    <submittedName>
        <fullName evidence="1">Uncharacterized protein</fullName>
    </submittedName>
</protein>
<dbReference type="OrthoDB" id="5985961at2"/>
<evidence type="ECO:0000313" key="3">
    <source>
        <dbReference type="Proteomes" id="UP000247346"/>
    </source>
</evidence>
<accession>A0A0A8DXA7</accession>
<dbReference type="GeneID" id="93876937"/>
<evidence type="ECO:0000313" key="1">
    <source>
        <dbReference type="EMBL" id="PPU80032.1"/>
    </source>
</evidence>
<name>A0A0A8DXA7_9XANT</name>
<organism evidence="1 3">
    <name type="scientific">Xanthomonas sacchari</name>
    <dbReference type="NCBI Taxonomy" id="56458"/>
    <lineage>
        <taxon>Bacteria</taxon>
        <taxon>Pseudomonadati</taxon>
        <taxon>Pseudomonadota</taxon>
        <taxon>Gammaproteobacteria</taxon>
        <taxon>Lysobacterales</taxon>
        <taxon>Lysobacteraceae</taxon>
        <taxon>Xanthomonas</taxon>
    </lineage>
</organism>
<dbReference type="Proteomes" id="UP000247346">
    <property type="component" value="Unassembled WGS sequence"/>
</dbReference>